<feature type="transmembrane region" description="Helical" evidence="13">
    <location>
        <begin position="419"/>
        <end position="440"/>
    </location>
</feature>
<feature type="transmembrane region" description="Helical" evidence="13">
    <location>
        <begin position="545"/>
        <end position="573"/>
    </location>
</feature>
<gene>
    <name evidence="13" type="primary">TSHR</name>
</gene>
<organism evidence="15 16">
    <name type="scientific">Amphilophus citrinellus</name>
    <name type="common">Midas cichlid</name>
    <name type="synonym">Cichlasoma citrinellum</name>
    <dbReference type="NCBI Taxonomy" id="61819"/>
    <lineage>
        <taxon>Eukaryota</taxon>
        <taxon>Metazoa</taxon>
        <taxon>Chordata</taxon>
        <taxon>Craniata</taxon>
        <taxon>Vertebrata</taxon>
        <taxon>Euteleostomi</taxon>
        <taxon>Actinopterygii</taxon>
        <taxon>Neopterygii</taxon>
        <taxon>Teleostei</taxon>
        <taxon>Neoteleostei</taxon>
        <taxon>Acanthomorphata</taxon>
        <taxon>Ovalentaria</taxon>
        <taxon>Cichlomorphae</taxon>
        <taxon>Cichliformes</taxon>
        <taxon>Cichlidae</taxon>
        <taxon>New World cichlids</taxon>
        <taxon>Cichlasomatinae</taxon>
        <taxon>Heroini</taxon>
        <taxon>Amphilophus</taxon>
    </lineage>
</organism>
<evidence type="ECO:0000256" key="11">
    <source>
        <dbReference type="ARBA" id="ARBA00023224"/>
    </source>
</evidence>
<evidence type="ECO:0000256" key="9">
    <source>
        <dbReference type="ARBA" id="ARBA00023157"/>
    </source>
</evidence>
<feature type="signal peptide" evidence="13">
    <location>
        <begin position="1"/>
        <end position="21"/>
    </location>
</feature>
<dbReference type="GO" id="GO:0009755">
    <property type="term" value="P:hormone-mediated signaling pathway"/>
    <property type="evidence" value="ECO:0007669"/>
    <property type="project" value="TreeGrafter"/>
</dbReference>
<dbReference type="PRINTS" id="PR01145">
    <property type="entry name" value="TSHRECEPTOR"/>
</dbReference>
<feature type="transmembrane region" description="Helical" evidence="13">
    <location>
        <begin position="628"/>
        <end position="648"/>
    </location>
</feature>
<dbReference type="GeneTree" id="ENSGT00940000157364"/>
<dbReference type="GO" id="GO:0001541">
    <property type="term" value="P:ovarian follicle development"/>
    <property type="evidence" value="ECO:0007669"/>
    <property type="project" value="TreeGrafter"/>
</dbReference>
<comment type="subcellular location">
    <subcellularLocation>
        <location evidence="1">Basolateral cell membrane</location>
        <topology evidence="1">Multi-pass membrane protein</topology>
    </subcellularLocation>
    <subcellularLocation>
        <location evidence="13">Cell membrane</location>
        <topology evidence="13">Multi-pass membrane protein</topology>
    </subcellularLocation>
</comment>
<dbReference type="STRING" id="61819.ENSACIP00000013200"/>
<accession>A0A3Q0RY29</accession>
<keyword evidence="8 13" id="KW-0472">Membrane</keyword>
<dbReference type="GO" id="GO:0004996">
    <property type="term" value="F:thyroid-stimulating hormone receptor activity"/>
    <property type="evidence" value="ECO:0007669"/>
    <property type="project" value="InterPro"/>
</dbReference>
<evidence type="ECO:0000313" key="16">
    <source>
        <dbReference type="Proteomes" id="UP000261340"/>
    </source>
</evidence>
<dbReference type="FunFam" id="3.80.10.10:FF:000128">
    <property type="entry name" value="Lutropin-choriogonadotropic hormone receptor"/>
    <property type="match status" value="1"/>
</dbReference>
<dbReference type="Ensembl" id="ENSACIT00000013564.1">
    <property type="protein sequence ID" value="ENSACIP00000013200.1"/>
    <property type="gene ID" value="ENSACIG00000010111.1"/>
</dbReference>
<dbReference type="InterPro" id="IPR017452">
    <property type="entry name" value="GPCR_Rhodpsn_7TM"/>
</dbReference>
<comment type="function">
    <text evidence="13">Receptor for the thyroid-stimulating hormone (TSH) or thyrotropin. Also acts as a receptor for the heterodimeric glycoprotein hormone (GPHA2:GPHB5) or thyrostimulin. The activity of this receptor is mediated by G proteins which activate adenylate cyclase. Plays a central role in controlling thyroid cell metabolism.</text>
</comment>
<feature type="domain" description="G-protein coupled receptors family 1 profile" evidence="14">
    <location>
        <begin position="398"/>
        <end position="645"/>
    </location>
</feature>
<evidence type="ECO:0000256" key="3">
    <source>
        <dbReference type="ARBA" id="ARBA00022614"/>
    </source>
</evidence>
<reference evidence="15" key="2">
    <citation type="submission" date="2025-09" db="UniProtKB">
        <authorList>
            <consortium name="Ensembl"/>
        </authorList>
    </citation>
    <scope>IDENTIFICATION</scope>
</reference>
<keyword evidence="16" id="KW-1185">Reference proteome</keyword>
<keyword evidence="4 13" id="KW-0812">Transmembrane</keyword>
<evidence type="ECO:0000256" key="5">
    <source>
        <dbReference type="ARBA" id="ARBA00022737"/>
    </source>
</evidence>
<keyword evidence="13" id="KW-0732">Signal</keyword>
<comment type="function">
    <text evidence="12">Receptor for lutropin-choriogonadotropic hormone. The activity of this receptor is mediated by G proteins which activate adenylate cyclase.</text>
</comment>
<protein>
    <recommendedName>
        <fullName evidence="13">Thyrotropin receptor</fullName>
    </recommendedName>
</protein>
<dbReference type="PRINTS" id="PR00237">
    <property type="entry name" value="GPCRRHODOPSN"/>
</dbReference>
<evidence type="ECO:0000256" key="12">
    <source>
        <dbReference type="ARBA" id="ARBA00046260"/>
    </source>
</evidence>
<dbReference type="InterPro" id="IPR000276">
    <property type="entry name" value="GPCR_Rhodpsn"/>
</dbReference>
<evidence type="ECO:0000259" key="14">
    <source>
        <dbReference type="PROSITE" id="PS50262"/>
    </source>
</evidence>
<keyword evidence="7 13" id="KW-0297">G-protein coupled receptor</keyword>
<dbReference type="InterPro" id="IPR002274">
    <property type="entry name" value="TSH_rcpt"/>
</dbReference>
<proteinExistence type="inferred from homology"/>
<dbReference type="SUPFAM" id="SSF52058">
    <property type="entry name" value="L domain-like"/>
    <property type="match status" value="1"/>
</dbReference>
<dbReference type="GO" id="GO:0008584">
    <property type="term" value="P:male gonad development"/>
    <property type="evidence" value="ECO:0007669"/>
    <property type="project" value="TreeGrafter"/>
</dbReference>
<keyword evidence="9" id="KW-1015">Disulfide bond</keyword>
<dbReference type="Gene3D" id="1.20.1070.10">
    <property type="entry name" value="Rhodopsin 7-helix transmembrane proteins"/>
    <property type="match status" value="1"/>
</dbReference>
<dbReference type="PROSITE" id="PS00237">
    <property type="entry name" value="G_PROTEIN_RECEP_F1_1"/>
    <property type="match status" value="1"/>
</dbReference>
<evidence type="ECO:0000256" key="4">
    <source>
        <dbReference type="ARBA" id="ARBA00022692"/>
    </source>
</evidence>
<dbReference type="GO" id="GO:0016323">
    <property type="term" value="C:basolateral plasma membrane"/>
    <property type="evidence" value="ECO:0007669"/>
    <property type="project" value="UniProtKB-SubCell"/>
</dbReference>
<dbReference type="GO" id="GO:0007200">
    <property type="term" value="P:phospholipase C-activating G protein-coupled receptor signaling pathway"/>
    <property type="evidence" value="ECO:0007669"/>
    <property type="project" value="TreeGrafter"/>
</dbReference>
<evidence type="ECO:0000256" key="8">
    <source>
        <dbReference type="ARBA" id="ARBA00023136"/>
    </source>
</evidence>
<dbReference type="GO" id="GO:0008528">
    <property type="term" value="F:G protein-coupled peptide receptor activity"/>
    <property type="evidence" value="ECO:0007669"/>
    <property type="project" value="TreeGrafter"/>
</dbReference>
<dbReference type="GO" id="GO:0022602">
    <property type="term" value="P:ovulation cycle process"/>
    <property type="evidence" value="ECO:0007669"/>
    <property type="project" value="TreeGrafter"/>
</dbReference>
<dbReference type="GO" id="GO:0007189">
    <property type="term" value="P:adenylate cyclase-activating G protein-coupled receptor signaling pathway"/>
    <property type="evidence" value="ECO:0007669"/>
    <property type="project" value="TreeGrafter"/>
</dbReference>
<keyword evidence="11 13" id="KW-0807">Transducer</keyword>
<dbReference type="FunFam" id="1.20.1070.10:FF:000019">
    <property type="entry name" value="Lutropin-choriogonadotropic hormone receptor"/>
    <property type="match status" value="1"/>
</dbReference>
<dbReference type="Proteomes" id="UP000261340">
    <property type="component" value="Unplaced"/>
</dbReference>
<evidence type="ECO:0000256" key="6">
    <source>
        <dbReference type="ARBA" id="ARBA00022989"/>
    </source>
</evidence>
<evidence type="ECO:0000256" key="1">
    <source>
        <dbReference type="ARBA" id="ARBA00004554"/>
    </source>
</evidence>
<dbReference type="PANTHER" id="PTHR24372:SF1">
    <property type="entry name" value="LUTROPIN-CHORIOGONADOTROPIC HORMONE RECEPTOR"/>
    <property type="match status" value="1"/>
</dbReference>
<feature type="transmembrane region" description="Helical" evidence="13">
    <location>
        <begin position="594"/>
        <end position="616"/>
    </location>
</feature>
<sequence>MWTSPSVFVVLSVSFFCGCRSFVCPRICRCFSNTIRCNNITQGSAPVMDHRDKRLFLYHLSLQTISSHSFEGLKGVQRIEITQSVTLKTIEMLAFNNLLSLSEISIQNTRSLTHIDRRAFNNLPKLRYLSISNTGITAFPDVTSINSLESEFILDICDNLYLLEIPSNAFIRMTKEYVMMNLFNNGIRKIHEHAFNGTKIDKLVLKNNRNLRVIHRDAFTGATGPGVLDVSATALTKLPSRGLESVLVLLAQSAYALKSLPPLQGLWSLREAHLTYNSHCCALLNWNTHRDLPMNPAWNKSSTSCDEGDPTGSRVQHVVGADTSQLMGMPYFSEGDLFVEDDSYGDVNFHYPELNLCQTSPTLVCTPEADAFNPCEDIAGFSFLRVAIWFINLLAITGNLTVLLVFFSSRNKLTVPRFLMCHLAFADLCIGVYLLMIATVDLRTRGSYSQHAIEWQTGPGCSAAGFLSVFGGELSVYTLSTITLERWHTITNAMQVERHLVLMQAAGIMSVGWLICLGMGILPLIGVSSYTKVSMCLPMDIDTPLAQAFIIIILLLNVGAFIVVCVCYVLIHLAVKNPDLPRRSADTRIAQRMAVLIFTDFLCMAPISFFAISAAFKFPLITVTNSKILLVLFFPINSCANPFLYAIFTKAFRKDAYKLMSTIGCSIMNLYAGKTAKYLGSTYRCFSEFKCYC</sequence>
<comment type="similarity">
    <text evidence="13">Belongs to the G-protein coupled receptor 1 family. FSH/LSH/TSH subfamily.</text>
</comment>
<evidence type="ECO:0000256" key="7">
    <source>
        <dbReference type="ARBA" id="ARBA00023040"/>
    </source>
</evidence>
<dbReference type="InterPro" id="IPR002131">
    <property type="entry name" value="Gphrmn_rcpt_fam"/>
</dbReference>
<dbReference type="Pfam" id="PF13306">
    <property type="entry name" value="LRR_5"/>
    <property type="match status" value="2"/>
</dbReference>
<evidence type="ECO:0000256" key="2">
    <source>
        <dbReference type="ARBA" id="ARBA00022475"/>
    </source>
</evidence>
<reference evidence="15" key="1">
    <citation type="submission" date="2025-08" db="UniProtKB">
        <authorList>
            <consortium name="Ensembl"/>
        </authorList>
    </citation>
    <scope>IDENTIFICATION</scope>
</reference>
<keyword evidence="3" id="KW-0433">Leucine-rich repeat</keyword>
<feature type="transmembrane region" description="Helical" evidence="13">
    <location>
        <begin position="500"/>
        <end position="525"/>
    </location>
</feature>
<name>A0A3Q0RY29_AMPCI</name>
<keyword evidence="10 13" id="KW-0675">Receptor</keyword>
<feature type="transmembrane region" description="Helical" evidence="13">
    <location>
        <begin position="460"/>
        <end position="479"/>
    </location>
</feature>
<dbReference type="InterPro" id="IPR032675">
    <property type="entry name" value="LRR_dom_sf"/>
</dbReference>
<keyword evidence="2 13" id="KW-1003">Cell membrane</keyword>
<feature type="chain" id="PRO_5018380964" description="Thyrotropin receptor" evidence="13">
    <location>
        <begin position="22"/>
        <end position="693"/>
    </location>
</feature>
<dbReference type="SUPFAM" id="SSF81321">
    <property type="entry name" value="Family A G protein-coupled receptor-like"/>
    <property type="match status" value="1"/>
</dbReference>
<dbReference type="PRINTS" id="PR00373">
    <property type="entry name" value="GLYCHORMONER"/>
</dbReference>
<keyword evidence="6 13" id="KW-1133">Transmembrane helix</keyword>
<evidence type="ECO:0000313" key="15">
    <source>
        <dbReference type="Ensembl" id="ENSACIP00000013200.1"/>
    </source>
</evidence>
<dbReference type="PROSITE" id="PS50262">
    <property type="entry name" value="G_PROTEIN_RECEP_F1_2"/>
    <property type="match status" value="1"/>
</dbReference>
<keyword evidence="5" id="KW-0677">Repeat</keyword>
<feature type="transmembrane region" description="Helical" evidence="13">
    <location>
        <begin position="386"/>
        <end position="407"/>
    </location>
</feature>
<dbReference type="AlphaFoldDB" id="A0A3Q0RY29"/>
<evidence type="ECO:0000256" key="10">
    <source>
        <dbReference type="ARBA" id="ARBA00023170"/>
    </source>
</evidence>
<dbReference type="GO" id="GO:0004964">
    <property type="term" value="F:luteinizing hormone receptor activity"/>
    <property type="evidence" value="ECO:0007669"/>
    <property type="project" value="TreeGrafter"/>
</dbReference>
<dbReference type="PANTHER" id="PTHR24372">
    <property type="entry name" value="GLYCOPROTEIN HORMONE RECEPTOR"/>
    <property type="match status" value="1"/>
</dbReference>
<dbReference type="Gene3D" id="3.80.10.10">
    <property type="entry name" value="Ribonuclease Inhibitor"/>
    <property type="match status" value="1"/>
</dbReference>
<evidence type="ECO:0000256" key="13">
    <source>
        <dbReference type="RuleBase" id="RU361222"/>
    </source>
</evidence>
<dbReference type="CDD" id="cd15136">
    <property type="entry name" value="7tmA_Glyco_hormone_R"/>
    <property type="match status" value="1"/>
</dbReference>
<dbReference type="Pfam" id="PF00001">
    <property type="entry name" value="7tm_1"/>
    <property type="match status" value="1"/>
</dbReference>
<dbReference type="InterPro" id="IPR026906">
    <property type="entry name" value="LRR_5"/>
</dbReference>